<reference evidence="2 3" key="1">
    <citation type="submission" date="2011-08" db="EMBL/GenBank/DDBJ databases">
        <authorList>
            <person name="Liu Z.J."/>
            <person name="Shi F.L."/>
            <person name="Lu J.Q."/>
            <person name="Li M."/>
            <person name="Wang Z.L."/>
        </authorList>
    </citation>
    <scope>NUCLEOTIDE SEQUENCE [LARGE SCALE GENOMIC DNA]</scope>
    <source>
        <strain evidence="2 3">USNM 41457</strain>
    </source>
</reference>
<feature type="compositionally biased region" description="Basic and acidic residues" evidence="1">
    <location>
        <begin position="237"/>
        <end position="247"/>
    </location>
</feature>
<protein>
    <submittedName>
        <fullName evidence="2">Uncharacterized protein</fullName>
    </submittedName>
</protein>
<dbReference type="AlphaFoldDB" id="J9D520"/>
<dbReference type="InParanoid" id="J9D520"/>
<organism evidence="2 3">
    <name type="scientific">Edhazardia aedis (strain USNM 41457)</name>
    <name type="common">Microsporidian parasite</name>
    <dbReference type="NCBI Taxonomy" id="1003232"/>
    <lineage>
        <taxon>Eukaryota</taxon>
        <taxon>Fungi</taxon>
        <taxon>Fungi incertae sedis</taxon>
        <taxon>Microsporidia</taxon>
        <taxon>Edhazardia</taxon>
    </lineage>
</organism>
<evidence type="ECO:0000313" key="3">
    <source>
        <dbReference type="Proteomes" id="UP000003163"/>
    </source>
</evidence>
<sequence>MPPQQQKPTEASFFSASRAKDIIKFIKNCNRTIKICCLFEVSSICALQILTEILKKEMVGYEVSFCYNVDLNTMFDVFIDLLPSLSDFKVSYDDSLKIFIGRNIFDCEKKVENGNPSEDSLYSENSADSASDFLENESEDEDENLRTTKKYSGTHSLAKDEKGHHSITACKKDDSFVLENLFASDEDSKENHENFTKKRHKKTEKNKFVVDSDHETFNFSKNDENTSTINSSYDENLQNKENIDRNQNKKNFNHRSQNKSTIKRKKYELRVIDSCYDISDNLQSILTLYEMSKSLNYLNNTIIWSVIIPTTIYFKDEIFAKNEEEEASTDSDYYEKEWKYTGPKKRINKISVFSSELRFHVRKLNVDKIDGILIKKQFYKPFIAHSTLLEALYRDFDLIQKYRKLTMKKIFSRLAKIGISIREANESFLSINSITKSQIEKSMDQKKFYQRTIGYGFHVTALENYFAMILELTSNKPIQSLISISGVCDLPKVKKFYGEIMDLIRNYNYKIKKVQDVGIVFISKKELKQYTRPEVVLKLVFDIICDLNQGFDIIVICEKFNEDQALVVCNTELYGDEIYRNTYVIHRKLLKQCIDRVLEKT</sequence>
<feature type="region of interest" description="Disordered" evidence="1">
    <location>
        <begin position="236"/>
        <end position="259"/>
    </location>
</feature>
<dbReference type="HOGENOM" id="CLU_454164_0_0_1"/>
<comment type="caution">
    <text evidence="2">The sequence shown here is derived from an EMBL/GenBank/DDBJ whole genome shotgun (WGS) entry which is preliminary data.</text>
</comment>
<evidence type="ECO:0000256" key="1">
    <source>
        <dbReference type="SAM" id="MobiDB-lite"/>
    </source>
</evidence>
<feature type="region of interest" description="Disordered" evidence="1">
    <location>
        <begin position="132"/>
        <end position="152"/>
    </location>
</feature>
<reference evidence="3" key="2">
    <citation type="submission" date="2015-07" db="EMBL/GenBank/DDBJ databases">
        <title>Contrasting host-pathogen interactions and genome evolution in two generalist and specialist microsporidian pathogens of mosquitoes.</title>
        <authorList>
            <consortium name="The Broad Institute Genomics Platform"/>
            <consortium name="The Broad Institute Genome Sequencing Center for Infectious Disease"/>
            <person name="Cuomo C.A."/>
            <person name="Sanscrainte N.D."/>
            <person name="Goldberg J.M."/>
            <person name="Heiman D."/>
            <person name="Young S."/>
            <person name="Zeng Q."/>
            <person name="Becnel J.J."/>
            <person name="Birren B.W."/>
        </authorList>
    </citation>
    <scope>NUCLEOTIDE SEQUENCE [LARGE SCALE GENOMIC DNA]</scope>
    <source>
        <strain evidence="3">USNM 41457</strain>
    </source>
</reference>
<gene>
    <name evidence="2" type="ORF">EDEG_02982</name>
</gene>
<name>J9D520_EDHAE</name>
<accession>J9D520</accession>
<evidence type="ECO:0000313" key="2">
    <source>
        <dbReference type="EMBL" id="EJW02624.1"/>
    </source>
</evidence>
<dbReference type="VEuPathDB" id="MicrosporidiaDB:EDEG_02982"/>
<dbReference type="OrthoDB" id="2194671at2759"/>
<feature type="compositionally biased region" description="Acidic residues" evidence="1">
    <location>
        <begin position="134"/>
        <end position="143"/>
    </location>
</feature>
<dbReference type="EMBL" id="AFBI03000063">
    <property type="protein sequence ID" value="EJW02624.1"/>
    <property type="molecule type" value="Genomic_DNA"/>
</dbReference>
<proteinExistence type="predicted"/>
<dbReference type="Proteomes" id="UP000003163">
    <property type="component" value="Unassembled WGS sequence"/>
</dbReference>
<keyword evidence="3" id="KW-1185">Reference proteome</keyword>